<dbReference type="AlphaFoldDB" id="A0A916XFV6"/>
<keyword evidence="3" id="KW-0813">Transport</keyword>
<evidence type="ECO:0000313" key="13">
    <source>
        <dbReference type="Proteomes" id="UP000651668"/>
    </source>
</evidence>
<evidence type="ECO:0000256" key="3">
    <source>
        <dbReference type="ARBA" id="ARBA00022448"/>
    </source>
</evidence>
<dbReference type="EMBL" id="BMIL01000008">
    <property type="protein sequence ID" value="GGC70325.1"/>
    <property type="molecule type" value="Genomic_DNA"/>
</dbReference>
<keyword evidence="9" id="KW-0472">Membrane</keyword>
<comment type="subcellular location">
    <subcellularLocation>
        <location evidence="1">Cell inner membrane</location>
        <topology evidence="1">Single-pass membrane protein</topology>
        <orientation evidence="1">Periplasmic side</orientation>
    </subcellularLocation>
</comment>
<accession>A0A916XFV6</accession>
<dbReference type="GO" id="GO:0015031">
    <property type="term" value="P:protein transport"/>
    <property type="evidence" value="ECO:0007669"/>
    <property type="project" value="UniProtKB-KW"/>
</dbReference>
<evidence type="ECO:0000256" key="8">
    <source>
        <dbReference type="ARBA" id="ARBA00022989"/>
    </source>
</evidence>
<dbReference type="InterPro" id="IPR037682">
    <property type="entry name" value="TonB_C"/>
</dbReference>
<name>A0A916XFV6_9SPHI</name>
<comment type="caution">
    <text evidence="12">The sequence shown here is derived from an EMBL/GenBank/DDBJ whole genome shotgun (WGS) entry which is preliminary data.</text>
</comment>
<organism evidence="12 13">
    <name type="scientific">Pedobacter quisquiliarum</name>
    <dbReference type="NCBI Taxonomy" id="1834438"/>
    <lineage>
        <taxon>Bacteria</taxon>
        <taxon>Pseudomonadati</taxon>
        <taxon>Bacteroidota</taxon>
        <taxon>Sphingobacteriia</taxon>
        <taxon>Sphingobacteriales</taxon>
        <taxon>Sphingobacteriaceae</taxon>
        <taxon>Pedobacter</taxon>
    </lineage>
</organism>
<dbReference type="InterPro" id="IPR051045">
    <property type="entry name" value="TonB-dependent_transducer"/>
</dbReference>
<keyword evidence="7" id="KW-0653">Protein transport</keyword>
<dbReference type="PANTHER" id="PTHR33446">
    <property type="entry name" value="PROTEIN TONB-RELATED"/>
    <property type="match status" value="1"/>
</dbReference>
<dbReference type="GO" id="GO:0031992">
    <property type="term" value="F:energy transducer activity"/>
    <property type="evidence" value="ECO:0007669"/>
    <property type="project" value="TreeGrafter"/>
</dbReference>
<evidence type="ECO:0000256" key="1">
    <source>
        <dbReference type="ARBA" id="ARBA00004383"/>
    </source>
</evidence>
<reference evidence="12" key="2">
    <citation type="submission" date="2020-09" db="EMBL/GenBank/DDBJ databases">
        <authorList>
            <person name="Sun Q."/>
            <person name="Zhou Y."/>
        </authorList>
    </citation>
    <scope>NUCLEOTIDE SEQUENCE</scope>
    <source>
        <strain evidence="12">CGMCC 1.15343</strain>
    </source>
</reference>
<evidence type="ECO:0000256" key="5">
    <source>
        <dbReference type="ARBA" id="ARBA00022519"/>
    </source>
</evidence>
<feature type="chain" id="PRO_5037318325" description="TonB C-terminal domain-containing protein" evidence="10">
    <location>
        <begin position="20"/>
        <end position="318"/>
    </location>
</feature>
<dbReference type="PROSITE" id="PS52015">
    <property type="entry name" value="TONB_CTD"/>
    <property type="match status" value="1"/>
</dbReference>
<dbReference type="Pfam" id="PF03544">
    <property type="entry name" value="TonB_C"/>
    <property type="match status" value="1"/>
</dbReference>
<dbReference type="NCBIfam" id="TIGR01352">
    <property type="entry name" value="tonB_Cterm"/>
    <property type="match status" value="1"/>
</dbReference>
<keyword evidence="5" id="KW-0997">Cell inner membrane</keyword>
<dbReference type="Proteomes" id="UP000651668">
    <property type="component" value="Unassembled WGS sequence"/>
</dbReference>
<keyword evidence="13" id="KW-1185">Reference proteome</keyword>
<feature type="signal peptide" evidence="10">
    <location>
        <begin position="1"/>
        <end position="19"/>
    </location>
</feature>
<dbReference type="RefSeq" id="WP_188627221.1">
    <property type="nucleotide sequence ID" value="NZ_BMIL01000008.1"/>
</dbReference>
<dbReference type="InterPro" id="IPR006260">
    <property type="entry name" value="TonB/TolA_C"/>
</dbReference>
<keyword evidence="10" id="KW-0732">Signal</keyword>
<dbReference type="SUPFAM" id="SSF74653">
    <property type="entry name" value="TolA/TonB C-terminal domain"/>
    <property type="match status" value="1"/>
</dbReference>
<evidence type="ECO:0000256" key="10">
    <source>
        <dbReference type="SAM" id="SignalP"/>
    </source>
</evidence>
<dbReference type="GO" id="GO:0098797">
    <property type="term" value="C:plasma membrane protein complex"/>
    <property type="evidence" value="ECO:0007669"/>
    <property type="project" value="TreeGrafter"/>
</dbReference>
<feature type="domain" description="TonB C-terminal" evidence="11">
    <location>
        <begin position="227"/>
        <end position="318"/>
    </location>
</feature>
<evidence type="ECO:0000256" key="9">
    <source>
        <dbReference type="ARBA" id="ARBA00023136"/>
    </source>
</evidence>
<dbReference type="GO" id="GO:0055085">
    <property type="term" value="P:transmembrane transport"/>
    <property type="evidence" value="ECO:0007669"/>
    <property type="project" value="InterPro"/>
</dbReference>
<keyword evidence="4" id="KW-1003">Cell membrane</keyword>
<evidence type="ECO:0000256" key="6">
    <source>
        <dbReference type="ARBA" id="ARBA00022692"/>
    </source>
</evidence>
<keyword evidence="8" id="KW-1133">Transmembrane helix</keyword>
<dbReference type="PANTHER" id="PTHR33446:SF2">
    <property type="entry name" value="PROTEIN TONB"/>
    <property type="match status" value="1"/>
</dbReference>
<evidence type="ECO:0000256" key="7">
    <source>
        <dbReference type="ARBA" id="ARBA00022927"/>
    </source>
</evidence>
<protein>
    <recommendedName>
        <fullName evidence="11">TonB C-terminal domain-containing protein</fullName>
    </recommendedName>
</protein>
<evidence type="ECO:0000313" key="12">
    <source>
        <dbReference type="EMBL" id="GGC70325.1"/>
    </source>
</evidence>
<gene>
    <name evidence="12" type="ORF">GCM10011387_24690</name>
</gene>
<evidence type="ECO:0000259" key="11">
    <source>
        <dbReference type="PROSITE" id="PS52015"/>
    </source>
</evidence>
<proteinExistence type="inferred from homology"/>
<keyword evidence="6" id="KW-0812">Transmembrane</keyword>
<dbReference type="Gene3D" id="3.30.1150.10">
    <property type="match status" value="1"/>
</dbReference>
<sequence>MKYASYLLFISFLLLKLPAAVCQQTYYLKNSGEYVKKKEQADFIRVVQKRMKNQVLYPISDFYLSGNKKSVGWSYMKVPPVYEGQYLSFFETGATKQVMKYAGGKIVDTVQSYFPNGKLYKSLLYTQVGDSTNIYVITVNDSTGKSLVANGNGQAIFYDDAFKYISEQGRISNGKYEGEWNGVFKTSGSLRFKEFYVGGKMLKGESVDEQGNVFHYTNPEVPPSYEGGINNFYRHVASGIRYPPAAAAQRIQGKVHVKFLVLADGKIGGVHVINDVHPALADEAMRILKSSKNWIPGRQKGRIVEMTYIIPISFSLGY</sequence>
<comment type="similarity">
    <text evidence="2">Belongs to the TonB family.</text>
</comment>
<evidence type="ECO:0000256" key="2">
    <source>
        <dbReference type="ARBA" id="ARBA00006555"/>
    </source>
</evidence>
<evidence type="ECO:0000256" key="4">
    <source>
        <dbReference type="ARBA" id="ARBA00022475"/>
    </source>
</evidence>
<reference evidence="12" key="1">
    <citation type="journal article" date="2014" name="Int. J. Syst. Evol. Microbiol.">
        <title>Complete genome sequence of Corynebacterium casei LMG S-19264T (=DSM 44701T), isolated from a smear-ripened cheese.</title>
        <authorList>
            <consortium name="US DOE Joint Genome Institute (JGI-PGF)"/>
            <person name="Walter F."/>
            <person name="Albersmeier A."/>
            <person name="Kalinowski J."/>
            <person name="Ruckert C."/>
        </authorList>
    </citation>
    <scope>NUCLEOTIDE SEQUENCE</scope>
    <source>
        <strain evidence="12">CGMCC 1.15343</strain>
    </source>
</reference>